<keyword evidence="1" id="KW-1133">Transmembrane helix</keyword>
<sequence length="250" mass="29892">MTMVYLGMALGILHVFYYDTSCPFDVVPVDYTVNALIAVTYDVVQQWKLTKKPIVYNYGSRTTNPVRYHQQYKWLMAEASKIGSTRAIWYPFVVQTHNYALFWILHVLFHFVPGTVIFRKNKRFFLFCSHRAVKFFFFVTRKISMIDYFGNGDWRINSDKTLGLYERMNQADQTIFNFDVRKLDWEYMTMLYIRGGRLHILKESFDNLKLAKRRFVRMKILHYVVTSFVLLVAAYFTMKMVVYACEWYGL</sequence>
<dbReference type="AlphaFoldDB" id="A0A650FKT8"/>
<gene>
    <name evidence="4" type="primary">far11a</name>
</gene>
<accession>A0A650FKT8</accession>
<dbReference type="GO" id="GO:0005777">
    <property type="term" value="C:peroxisome"/>
    <property type="evidence" value="ECO:0007669"/>
    <property type="project" value="TreeGrafter"/>
</dbReference>
<dbReference type="Pfam" id="PF03015">
    <property type="entry name" value="Sterile"/>
    <property type="match status" value="1"/>
</dbReference>
<reference evidence="4" key="1">
    <citation type="submission" date="2019-09" db="EMBL/GenBank/DDBJ databases">
        <title>Transcriptome expression in two lineages of Tetrastichus brontispae, implications in the parasitic wasp host-speciation.</title>
        <authorList>
            <person name="Sanchez-Garcia F.J."/>
            <person name="Hou Y."/>
            <person name="Tang B."/>
        </authorList>
    </citation>
    <scope>NUCLEOTIDE SEQUENCE</scope>
</reference>
<dbReference type="InterPro" id="IPR033640">
    <property type="entry name" value="FAR_C"/>
</dbReference>
<feature type="transmembrane region" description="Helical" evidence="1">
    <location>
        <begin position="99"/>
        <end position="118"/>
    </location>
</feature>
<feature type="transmembrane region" description="Helical" evidence="1">
    <location>
        <begin position="220"/>
        <end position="238"/>
    </location>
</feature>
<dbReference type="InterPro" id="IPR026055">
    <property type="entry name" value="FAR"/>
</dbReference>
<dbReference type="GO" id="GO:0035336">
    <property type="term" value="P:long-chain fatty-acyl-CoA metabolic process"/>
    <property type="evidence" value="ECO:0007669"/>
    <property type="project" value="TreeGrafter"/>
</dbReference>
<evidence type="ECO:0000313" key="4">
    <source>
        <dbReference type="EMBL" id="QGV11539.1"/>
    </source>
</evidence>
<keyword evidence="1" id="KW-0812">Transmembrane</keyword>
<feature type="chain" id="PRO_5025022817" evidence="2">
    <location>
        <begin position="18"/>
        <end position="250"/>
    </location>
</feature>
<protein>
    <submittedName>
        <fullName evidence="4">FAR11</fullName>
    </submittedName>
</protein>
<evidence type="ECO:0000256" key="1">
    <source>
        <dbReference type="SAM" id="Phobius"/>
    </source>
</evidence>
<dbReference type="PANTHER" id="PTHR11011">
    <property type="entry name" value="MALE STERILITY PROTEIN 2-RELATED"/>
    <property type="match status" value="1"/>
</dbReference>
<dbReference type="CDD" id="cd09071">
    <property type="entry name" value="FAR_C"/>
    <property type="match status" value="1"/>
</dbReference>
<proteinExistence type="evidence at transcript level"/>
<feature type="domain" description="Fatty acyl-CoA reductase C-terminal" evidence="3">
    <location>
        <begin position="129"/>
        <end position="203"/>
    </location>
</feature>
<evidence type="ECO:0000259" key="3">
    <source>
        <dbReference type="Pfam" id="PF03015"/>
    </source>
</evidence>
<evidence type="ECO:0000256" key="2">
    <source>
        <dbReference type="SAM" id="SignalP"/>
    </source>
</evidence>
<keyword evidence="2" id="KW-0732">Signal</keyword>
<name>A0A650FKT8_9HYME</name>
<organism evidence="4">
    <name type="scientific">Tetrastichus brontispae</name>
    <dbReference type="NCBI Taxonomy" id="2033808"/>
    <lineage>
        <taxon>Eukaryota</taxon>
        <taxon>Metazoa</taxon>
        <taxon>Ecdysozoa</taxon>
        <taxon>Arthropoda</taxon>
        <taxon>Hexapoda</taxon>
        <taxon>Insecta</taxon>
        <taxon>Pterygota</taxon>
        <taxon>Neoptera</taxon>
        <taxon>Endopterygota</taxon>
        <taxon>Hymenoptera</taxon>
        <taxon>Apocrita</taxon>
        <taxon>Proctotrupomorpha</taxon>
        <taxon>Chalcidoidea</taxon>
        <taxon>Eulophidae</taxon>
        <taxon>Tetrastichinae</taxon>
        <taxon>Tetrastichus</taxon>
    </lineage>
</organism>
<dbReference type="Gene3D" id="3.40.50.720">
    <property type="entry name" value="NAD(P)-binding Rossmann-like Domain"/>
    <property type="match status" value="1"/>
</dbReference>
<dbReference type="EMBL" id="MN567139">
    <property type="protein sequence ID" value="QGV11539.1"/>
    <property type="molecule type" value="mRNA"/>
</dbReference>
<dbReference type="GO" id="GO:0080019">
    <property type="term" value="F:alcohol-forming very long-chain fatty acyl-CoA reductase activity"/>
    <property type="evidence" value="ECO:0007669"/>
    <property type="project" value="InterPro"/>
</dbReference>
<dbReference type="PANTHER" id="PTHR11011:SF60">
    <property type="entry name" value="FATTY ACYL-COA REDUCTASE-RELATED"/>
    <property type="match status" value="1"/>
</dbReference>
<keyword evidence="1" id="KW-0472">Membrane</keyword>
<feature type="signal peptide" evidence="2">
    <location>
        <begin position="1"/>
        <end position="17"/>
    </location>
</feature>